<keyword evidence="4" id="KW-0808">Transferase</keyword>
<dbReference type="SUPFAM" id="SSF53335">
    <property type="entry name" value="S-adenosyl-L-methionine-dependent methyltransferases"/>
    <property type="match status" value="1"/>
</dbReference>
<organism evidence="4 5">
    <name type="scientific">Croceibacterium mercuriale</name>
    <dbReference type="NCBI Taxonomy" id="1572751"/>
    <lineage>
        <taxon>Bacteria</taxon>
        <taxon>Pseudomonadati</taxon>
        <taxon>Pseudomonadota</taxon>
        <taxon>Alphaproteobacteria</taxon>
        <taxon>Sphingomonadales</taxon>
        <taxon>Erythrobacteraceae</taxon>
        <taxon>Croceibacterium</taxon>
    </lineage>
</organism>
<evidence type="ECO:0000313" key="5">
    <source>
        <dbReference type="Proteomes" id="UP000030988"/>
    </source>
</evidence>
<dbReference type="InterPro" id="IPR039187">
    <property type="entry name" value="SNO_AAA"/>
</dbReference>
<dbReference type="EMBL" id="JTDN01000003">
    <property type="protein sequence ID" value="KHL24207.1"/>
    <property type="molecule type" value="Genomic_DNA"/>
</dbReference>
<comment type="similarity">
    <text evidence="1">Belongs to the SBNO family.</text>
</comment>
<evidence type="ECO:0000259" key="3">
    <source>
        <dbReference type="Pfam" id="PF13872"/>
    </source>
</evidence>
<name>A0A0B2BW91_9SPHN</name>
<accession>A0A0B2BW91</accession>
<dbReference type="InterPro" id="IPR026741">
    <property type="entry name" value="SNO"/>
</dbReference>
<feature type="domain" description="Strawberry notch AAA" evidence="3">
    <location>
        <begin position="390"/>
        <end position="707"/>
    </location>
</feature>
<gene>
    <name evidence="4" type="ORF">PK98_14515</name>
</gene>
<reference evidence="4 5" key="1">
    <citation type="submission" date="2014-11" db="EMBL/GenBank/DDBJ databases">
        <title>Draft genome sequence of Kirrobacter mercurialis.</title>
        <authorList>
            <person name="Coil D.A."/>
            <person name="Eisen J.A."/>
        </authorList>
    </citation>
    <scope>NUCLEOTIDE SEQUENCE [LARGE SCALE GENOMIC DNA]</scope>
    <source>
        <strain evidence="4 5">Coronado</strain>
    </source>
</reference>
<dbReference type="OrthoDB" id="270332at2"/>
<comment type="caution">
    <text evidence="4">The sequence shown here is derived from an EMBL/GenBank/DDBJ whole genome shotgun (WGS) entry which is preliminary data.</text>
</comment>
<sequence length="1409" mass="153444">MTDLFDHQATRMGATITAIASAIASTSFNKRVLFAAMTDLHGGGSADGRWSQRDAFEMMEAGVVQHLAAQSSPTDLATVARYSDLVQSLPTQTVRSEDQIRYQQFSTPADLAALAAVLAQPRADDIVLEPSAGHGMLAVMLPQVAALHLNELDARRREKVQLLFAGATITGVDGAMLTSLLPAELRPTLTIMNPPFSRSEGRGSDSFAAVRHLRSAIAKTAPGGRIVAIMPDWFTTSARMEVAYKETLADCTVATSCRLSKCYQKQGTSVAVRLYVIDKAPGNISPTVIARDSVAELAYVVTIPARRPLRATPVRPVPAAAAKPPAKPSLFRAMRTAPRPATAPKRVARTHALTAVSYEALQQPRALGEQKGVYLPYRPSRIEIAGAAGHPTPLVESVAMGSIPAPIPAYTPTLPERILTGAGLSEAQLETVIYAGNAWDQFLPGTFKPQKEGVGLDPDANGASYRKGYFLGDGTGAGKGRQVAGCILDNWLAGRRKAIWISKNEPLLEDARRDWSALGGMAADIQPLSAWKIDQPIPHNEGIIFATYPTLRSGRQDATRLQQLLEWAGPDFDGVIAFDESHEMGGVAGGEGMLGAKKGSQQGIAGVLLQNYLPRARVLYASATGASDVNNLAYAVRLPLWGPGTAFENRESFISQIRAGGIAAMELVSRDLKAMGLYQARALSFAGVEYEILKHELTPDQIAIYDAYADAWAVIHANLEAALALTEVVDPIEGGTQNSGALAAARSRFESSKQRFFNQVLLSMKLPSLIAAVDAHLDADQSVVVQLVSTAESILDRRLNALSPEERAALEVDLSPRENVIDYLDRAFPTQQMETYRDDTNEIRSRPMFDDFGRPVINQQAEARKAEMIEQICAMPPIKPALDGLIEHYGTDIVAEVTGRTKRLLVQSDGSQKLETRSGRTNQAETDAFMGGGKRVLVFSDAGGTGRSYHASLDAKNQQQRVHFLLEPGWRADRAIQGLGRTHRTHQAATPLFRPVTTDCKGELRFTSTIARRLDSLGALTRGQRQTGGQNLFDPADNLESEYAKAALVTWFDLLASGKLKSTTMVEFQERSGLKLLGEGGVLVEDLPPIQRWLNRILALPIGIQNAIFDEFLSLVEKRVAAAREAGKLDIGVETIQVDQASVIQDVVLRTDERTGATSHLLTIELQQRYTSMSLDRVLGMREWATDARLMVNGKSRRVALCERARSFMEDNGELLPRVVLHRPLTRDYKFLADLAETAWETCDEARFAELWQAEVDEAATKISRETRYLATGLLLPIWSALPRDTMAVNRIVDETGNSWLGRLVHESDVAGVLTKFGAEDSYTPTADGIMDALEGHRPTTLTRPFAVTIKRSLVAGEYRVELAGELGARLPWLKSLGCFTEIIAYKTRVFVPRGDRAREIIGAVLAAV</sequence>
<keyword evidence="4" id="KW-0489">Methyltransferase</keyword>
<dbReference type="InterPro" id="IPR029063">
    <property type="entry name" value="SAM-dependent_MTases_sf"/>
</dbReference>
<dbReference type="GO" id="GO:0008168">
    <property type="term" value="F:methyltransferase activity"/>
    <property type="evidence" value="ECO:0007669"/>
    <property type="project" value="UniProtKB-KW"/>
</dbReference>
<dbReference type="Proteomes" id="UP000030988">
    <property type="component" value="Unassembled WGS sequence"/>
</dbReference>
<dbReference type="InterPro" id="IPR027417">
    <property type="entry name" value="P-loop_NTPase"/>
</dbReference>
<evidence type="ECO:0000256" key="1">
    <source>
        <dbReference type="ARBA" id="ARBA00006992"/>
    </source>
</evidence>
<feature type="domain" description="Strawberry notch helicase C" evidence="2">
    <location>
        <begin position="881"/>
        <end position="1135"/>
    </location>
</feature>
<dbReference type="Pfam" id="PF13872">
    <property type="entry name" value="AAA_34"/>
    <property type="match status" value="1"/>
</dbReference>
<dbReference type="RefSeq" id="WP_039097787.1">
    <property type="nucleotide sequence ID" value="NZ_JTDN01000003.1"/>
</dbReference>
<proteinExistence type="inferred from homology"/>
<evidence type="ECO:0000259" key="2">
    <source>
        <dbReference type="Pfam" id="PF13871"/>
    </source>
</evidence>
<evidence type="ECO:0000313" key="4">
    <source>
        <dbReference type="EMBL" id="KHL24207.1"/>
    </source>
</evidence>
<dbReference type="PANTHER" id="PTHR12706">
    <property type="entry name" value="STRAWBERRY NOTCH-RELATED"/>
    <property type="match status" value="1"/>
</dbReference>
<dbReference type="InterPro" id="IPR026937">
    <property type="entry name" value="SBNO_Helicase_C_dom"/>
</dbReference>
<dbReference type="Pfam" id="PF13871">
    <property type="entry name" value="Helicase_C_4"/>
    <property type="match status" value="1"/>
</dbReference>
<keyword evidence="5" id="KW-1185">Reference proteome</keyword>
<dbReference type="SUPFAM" id="SSF52540">
    <property type="entry name" value="P-loop containing nucleoside triphosphate hydrolases"/>
    <property type="match status" value="1"/>
</dbReference>
<dbReference type="STRING" id="1572751.PK98_14515"/>
<dbReference type="Gene3D" id="3.40.50.150">
    <property type="entry name" value="Vaccinia Virus protein VP39"/>
    <property type="match status" value="1"/>
</dbReference>
<dbReference type="PANTHER" id="PTHR12706:SF30">
    <property type="entry name" value="PROTEIN STRAWBERRY NOTCH-RELATED"/>
    <property type="match status" value="1"/>
</dbReference>
<dbReference type="GO" id="GO:0032259">
    <property type="term" value="P:methylation"/>
    <property type="evidence" value="ECO:0007669"/>
    <property type="project" value="UniProtKB-KW"/>
</dbReference>
<dbReference type="GO" id="GO:0006355">
    <property type="term" value="P:regulation of DNA-templated transcription"/>
    <property type="evidence" value="ECO:0007669"/>
    <property type="project" value="InterPro"/>
</dbReference>
<protein>
    <submittedName>
        <fullName evidence="4">Methylase</fullName>
    </submittedName>
</protein>